<dbReference type="GO" id="GO:0005737">
    <property type="term" value="C:cytoplasm"/>
    <property type="evidence" value="ECO:0007669"/>
    <property type="project" value="UniProtKB-SubCell"/>
</dbReference>
<dbReference type="InterPro" id="IPR015424">
    <property type="entry name" value="PyrdxlP-dep_Trfase"/>
</dbReference>
<comment type="subunit">
    <text evidence="7">Homodimer.</text>
</comment>
<organism evidence="8 9">
    <name type="scientific">Marilutibacter maris</name>
    <dbReference type="NCBI Taxonomy" id="1605891"/>
    <lineage>
        <taxon>Bacteria</taxon>
        <taxon>Pseudomonadati</taxon>
        <taxon>Pseudomonadota</taxon>
        <taxon>Gammaproteobacteria</taxon>
        <taxon>Lysobacterales</taxon>
        <taxon>Lysobacteraceae</taxon>
        <taxon>Marilutibacter</taxon>
    </lineage>
</organism>
<dbReference type="GO" id="GO:0042286">
    <property type="term" value="F:glutamate-1-semialdehyde 2,1-aminomutase activity"/>
    <property type="evidence" value="ECO:0007669"/>
    <property type="project" value="UniProtKB-UniRule"/>
</dbReference>
<evidence type="ECO:0000256" key="7">
    <source>
        <dbReference type="HAMAP-Rule" id="MF_00375"/>
    </source>
</evidence>
<keyword evidence="9" id="KW-1185">Reference proteome</keyword>
<evidence type="ECO:0000313" key="8">
    <source>
        <dbReference type="EMBL" id="AWV08422.1"/>
    </source>
</evidence>
<feature type="modified residue" description="N6-(pyridoxal phosphate)lysine" evidence="7">
    <location>
        <position position="267"/>
    </location>
</feature>
<dbReference type="Proteomes" id="UP000249447">
    <property type="component" value="Chromosome"/>
</dbReference>
<dbReference type="PROSITE" id="PS00600">
    <property type="entry name" value="AA_TRANSFER_CLASS_3"/>
    <property type="match status" value="1"/>
</dbReference>
<dbReference type="Gene3D" id="3.90.1150.10">
    <property type="entry name" value="Aspartate Aminotransferase, domain 1"/>
    <property type="match status" value="1"/>
</dbReference>
<dbReference type="OrthoDB" id="9801052at2"/>
<dbReference type="Gene3D" id="3.40.640.10">
    <property type="entry name" value="Type I PLP-dependent aspartate aminotransferase-like (Major domain)"/>
    <property type="match status" value="1"/>
</dbReference>
<dbReference type="InterPro" id="IPR015421">
    <property type="entry name" value="PyrdxlP-dep_Trfase_major"/>
</dbReference>
<evidence type="ECO:0000256" key="3">
    <source>
        <dbReference type="ARBA" id="ARBA00008981"/>
    </source>
</evidence>
<name>A0A2U9TA05_9GAMM</name>
<dbReference type="InterPro" id="IPR004639">
    <property type="entry name" value="4pyrrol_synth_GluAld_NH2Trfase"/>
</dbReference>
<keyword evidence="5 7" id="KW-0413">Isomerase</keyword>
<evidence type="ECO:0000256" key="4">
    <source>
        <dbReference type="ARBA" id="ARBA00022898"/>
    </source>
</evidence>
<dbReference type="NCBIfam" id="NF000818">
    <property type="entry name" value="PRK00062.1"/>
    <property type="match status" value="1"/>
</dbReference>
<evidence type="ECO:0000256" key="5">
    <source>
        <dbReference type="ARBA" id="ARBA00023235"/>
    </source>
</evidence>
<dbReference type="AlphaFoldDB" id="A0A2U9TA05"/>
<gene>
    <name evidence="7" type="primary">hemL</name>
    <name evidence="8" type="ORF">C9I47_2751</name>
</gene>
<dbReference type="GO" id="GO:0030170">
    <property type="term" value="F:pyridoxal phosphate binding"/>
    <property type="evidence" value="ECO:0007669"/>
    <property type="project" value="InterPro"/>
</dbReference>
<sequence>MNHERSHDLFTRAQSLIPGGVNSPVRAFQSVGGEPFFAKRAEGAYLFDVDGNRYIDYVGSWGPMIAGHAHPEVLAAVEGTMRNGLSFGVPNALEVDIAEVITRIVPSCEMVRMVNSGTEATLSAIRVARGATGRSRIVKFEGCYHGHGDSFLVKAGSGVMTLGLPNSPGVPDALADLTMTIPYNDFDAATRLFEEVGDQIAGLIIEPIVGNANCILPREGYLQHLRELCTKHGVVLIFDEVMTGFRVALGGAQQRYGVTPDLSTFGKIIGGGMPVGAYGGRRELMSQVAPSGPIYQAGTLSGNPVAMAAGLATLELIQAPGFHDALERRTHQLCDGLEAAAREAGVAFHTTRAPGMFGLYFREGPVETFEDAKASDGARFKRFFHAMLERGVYLAPSAFEAGFMSGAHGDTEIAHTILAARSAFAEVAQAGR</sequence>
<comment type="similarity">
    <text evidence="3 7">Belongs to the class-III pyridoxal-phosphate-dependent aminotransferase family. HemL subfamily.</text>
</comment>
<evidence type="ECO:0000256" key="1">
    <source>
        <dbReference type="ARBA" id="ARBA00001933"/>
    </source>
</evidence>
<dbReference type="PANTHER" id="PTHR43713:SF3">
    <property type="entry name" value="GLUTAMATE-1-SEMIALDEHYDE 2,1-AMINOMUTASE 1, CHLOROPLASTIC-RELATED"/>
    <property type="match status" value="1"/>
</dbReference>
<dbReference type="Pfam" id="PF00202">
    <property type="entry name" value="Aminotran_3"/>
    <property type="match status" value="1"/>
</dbReference>
<keyword evidence="4 7" id="KW-0663">Pyridoxal phosphate</keyword>
<dbReference type="SUPFAM" id="SSF53383">
    <property type="entry name" value="PLP-dependent transferases"/>
    <property type="match status" value="1"/>
</dbReference>
<evidence type="ECO:0000256" key="6">
    <source>
        <dbReference type="ARBA" id="ARBA00023244"/>
    </source>
</evidence>
<dbReference type="InterPro" id="IPR005814">
    <property type="entry name" value="Aminotrans_3"/>
</dbReference>
<comment type="cofactor">
    <cofactor evidence="1 7">
        <name>pyridoxal 5'-phosphate</name>
        <dbReference type="ChEBI" id="CHEBI:597326"/>
    </cofactor>
</comment>
<dbReference type="InterPro" id="IPR049704">
    <property type="entry name" value="Aminotrans_3_PPA_site"/>
</dbReference>
<evidence type="ECO:0000256" key="2">
    <source>
        <dbReference type="ARBA" id="ARBA00004819"/>
    </source>
</evidence>
<dbReference type="UniPathway" id="UPA00251">
    <property type="reaction ID" value="UER00317"/>
</dbReference>
<dbReference type="InterPro" id="IPR015422">
    <property type="entry name" value="PyrdxlP-dep_Trfase_small"/>
</dbReference>
<keyword evidence="8" id="KW-0808">Transferase</keyword>
<comment type="catalytic activity">
    <reaction evidence="7">
        <text>(S)-4-amino-5-oxopentanoate = 5-aminolevulinate</text>
        <dbReference type="Rhea" id="RHEA:14265"/>
        <dbReference type="ChEBI" id="CHEBI:57501"/>
        <dbReference type="ChEBI" id="CHEBI:356416"/>
        <dbReference type="EC" id="5.4.3.8"/>
    </reaction>
</comment>
<dbReference type="GO" id="GO:0008483">
    <property type="term" value="F:transaminase activity"/>
    <property type="evidence" value="ECO:0007669"/>
    <property type="project" value="UniProtKB-KW"/>
</dbReference>
<accession>A0A2U9TA05</accession>
<dbReference type="NCBIfam" id="TIGR00713">
    <property type="entry name" value="hemL"/>
    <property type="match status" value="1"/>
</dbReference>
<keyword evidence="6 7" id="KW-0627">Porphyrin biosynthesis</keyword>
<protein>
    <recommendedName>
        <fullName evidence="7">Glutamate-1-semialdehyde 2,1-aminomutase</fullName>
        <shortName evidence="7">GSA</shortName>
        <ecNumber evidence="7">5.4.3.8</ecNumber>
    </recommendedName>
    <alternativeName>
        <fullName evidence="7">Glutamate-1-semialdehyde aminotransferase</fullName>
        <shortName evidence="7">GSA-AT</shortName>
    </alternativeName>
</protein>
<dbReference type="RefSeq" id="WP_111267456.1">
    <property type="nucleotide sequence ID" value="NZ_CP029843.1"/>
</dbReference>
<evidence type="ECO:0000313" key="9">
    <source>
        <dbReference type="Proteomes" id="UP000249447"/>
    </source>
</evidence>
<comment type="subcellular location">
    <subcellularLocation>
        <location evidence="7">Cytoplasm</location>
    </subcellularLocation>
</comment>
<dbReference type="FunFam" id="3.40.640.10:FF:000021">
    <property type="entry name" value="Glutamate-1-semialdehyde 2,1-aminomutase"/>
    <property type="match status" value="1"/>
</dbReference>
<dbReference type="GO" id="GO:0006782">
    <property type="term" value="P:protoporphyrinogen IX biosynthetic process"/>
    <property type="evidence" value="ECO:0007669"/>
    <property type="project" value="UniProtKB-UniRule"/>
</dbReference>
<dbReference type="KEGG" id="lmb:C9I47_2751"/>
<dbReference type="EC" id="5.4.3.8" evidence="7"/>
<dbReference type="CDD" id="cd00610">
    <property type="entry name" value="OAT_like"/>
    <property type="match status" value="1"/>
</dbReference>
<keyword evidence="8" id="KW-0032">Aminotransferase</keyword>
<proteinExistence type="inferred from homology"/>
<dbReference type="HAMAP" id="MF_00375">
    <property type="entry name" value="HemL_aminotrans_3"/>
    <property type="match status" value="1"/>
</dbReference>
<reference evidence="8 9" key="1">
    <citation type="submission" date="2018-05" db="EMBL/GenBank/DDBJ databases">
        <title>The complete genome of Lysobacter maris HZ9B, a marine bacterium antagonistic against terrestrial plant pathogens.</title>
        <authorList>
            <person name="Zhang X.-Q."/>
        </authorList>
    </citation>
    <scope>NUCLEOTIDE SEQUENCE [LARGE SCALE GENOMIC DNA]</scope>
    <source>
        <strain evidence="8 9">HZ9B</strain>
    </source>
</reference>
<comment type="pathway">
    <text evidence="2">Porphyrin-containing compound metabolism; protoporphyrin-IX biosynthesis; 5-aminolevulinate from L-glutamyl-tRNA(Glu): step 2/2.</text>
</comment>
<dbReference type="PANTHER" id="PTHR43713">
    <property type="entry name" value="GLUTAMATE-1-SEMIALDEHYDE 2,1-AMINOMUTASE"/>
    <property type="match status" value="1"/>
</dbReference>
<keyword evidence="7" id="KW-0963">Cytoplasm</keyword>
<dbReference type="EMBL" id="CP029843">
    <property type="protein sequence ID" value="AWV08422.1"/>
    <property type="molecule type" value="Genomic_DNA"/>
</dbReference>